<dbReference type="AlphaFoldDB" id="A0A1M6EUN1"/>
<protein>
    <submittedName>
        <fullName evidence="1">Uncharacterized protein</fullName>
    </submittedName>
</protein>
<evidence type="ECO:0000313" key="1">
    <source>
        <dbReference type="EMBL" id="SHI89184.1"/>
    </source>
</evidence>
<dbReference type="STRING" id="1121298.SAMN05444401_1701"/>
<accession>A0A1M6EUN1</accession>
<dbReference type="OrthoDB" id="9908232at2"/>
<dbReference type="Proteomes" id="UP000184080">
    <property type="component" value="Unassembled WGS sequence"/>
</dbReference>
<reference evidence="1 2" key="1">
    <citation type="submission" date="2016-11" db="EMBL/GenBank/DDBJ databases">
        <authorList>
            <person name="Jaros S."/>
            <person name="Januszkiewicz K."/>
            <person name="Wedrychowicz H."/>
        </authorList>
    </citation>
    <scope>NUCLEOTIDE SEQUENCE [LARGE SCALE GENOMIC DNA]</scope>
    <source>
        <strain evidence="1 2">DSM 21864</strain>
    </source>
</reference>
<gene>
    <name evidence="1" type="ORF">SAMN05444401_1701</name>
</gene>
<dbReference type="RefSeq" id="WP_073005502.1">
    <property type="nucleotide sequence ID" value="NZ_FQZO01000002.1"/>
</dbReference>
<evidence type="ECO:0000313" key="2">
    <source>
        <dbReference type="Proteomes" id="UP000184080"/>
    </source>
</evidence>
<keyword evidence="2" id="KW-1185">Reference proteome</keyword>
<dbReference type="EMBL" id="FQZO01000002">
    <property type="protein sequence ID" value="SHI89184.1"/>
    <property type="molecule type" value="Genomic_DNA"/>
</dbReference>
<proteinExistence type="predicted"/>
<name>A0A1M6EUN1_9CLOT</name>
<sequence>MEEIIDLKDQVILKDLGGQEYVVVRMYCTINIGKSYNMIIDIQDKEKFENNKAVCLEKIRSFKATAEQRAYDNGIEII</sequence>
<organism evidence="1 2">
    <name type="scientific">Clostridium amylolyticum</name>
    <dbReference type="NCBI Taxonomy" id="1121298"/>
    <lineage>
        <taxon>Bacteria</taxon>
        <taxon>Bacillati</taxon>
        <taxon>Bacillota</taxon>
        <taxon>Clostridia</taxon>
        <taxon>Eubacteriales</taxon>
        <taxon>Clostridiaceae</taxon>
        <taxon>Clostridium</taxon>
    </lineage>
</organism>